<dbReference type="RefSeq" id="WP_193182186.1">
    <property type="nucleotide sequence ID" value="NZ_JACVXA010000024.1"/>
</dbReference>
<feature type="transmembrane region" description="Helical" evidence="1">
    <location>
        <begin position="157"/>
        <end position="174"/>
    </location>
</feature>
<dbReference type="InterPro" id="IPR037185">
    <property type="entry name" value="EmrE-like"/>
</dbReference>
<dbReference type="PANTHER" id="PTHR22911:SF79">
    <property type="entry name" value="MOBA-LIKE NTP TRANSFERASE DOMAIN-CONTAINING PROTEIN"/>
    <property type="match status" value="1"/>
</dbReference>
<feature type="transmembrane region" description="Helical" evidence="1">
    <location>
        <begin position="95"/>
        <end position="114"/>
    </location>
</feature>
<feature type="transmembrane region" description="Helical" evidence="1">
    <location>
        <begin position="249"/>
        <end position="268"/>
    </location>
</feature>
<feature type="domain" description="EamA" evidence="2">
    <location>
        <begin position="9"/>
        <end position="140"/>
    </location>
</feature>
<dbReference type="Gene3D" id="1.10.3730.20">
    <property type="match status" value="1"/>
</dbReference>
<keyword evidence="4" id="KW-1185">Reference proteome</keyword>
<accession>A0A8J7CVA5</accession>
<dbReference type="AlphaFoldDB" id="A0A8J7CVA5"/>
<organism evidence="3 4">
    <name type="scientific">Mangrovicoccus algicola</name>
    <dbReference type="NCBI Taxonomy" id="2771008"/>
    <lineage>
        <taxon>Bacteria</taxon>
        <taxon>Pseudomonadati</taxon>
        <taxon>Pseudomonadota</taxon>
        <taxon>Alphaproteobacteria</taxon>
        <taxon>Rhodobacterales</taxon>
        <taxon>Paracoccaceae</taxon>
        <taxon>Mangrovicoccus</taxon>
    </lineage>
</organism>
<evidence type="ECO:0000256" key="1">
    <source>
        <dbReference type="SAM" id="Phobius"/>
    </source>
</evidence>
<feature type="transmembrane region" description="Helical" evidence="1">
    <location>
        <begin position="186"/>
        <end position="207"/>
    </location>
</feature>
<dbReference type="Pfam" id="PF00892">
    <property type="entry name" value="EamA"/>
    <property type="match status" value="2"/>
</dbReference>
<evidence type="ECO:0000313" key="3">
    <source>
        <dbReference type="EMBL" id="MBE3638519.1"/>
    </source>
</evidence>
<keyword evidence="1" id="KW-0472">Membrane</keyword>
<feature type="transmembrane region" description="Helical" evidence="1">
    <location>
        <begin position="219"/>
        <end position="237"/>
    </location>
</feature>
<dbReference type="GO" id="GO:0016020">
    <property type="term" value="C:membrane"/>
    <property type="evidence" value="ECO:0007669"/>
    <property type="project" value="InterPro"/>
</dbReference>
<dbReference type="EMBL" id="JACVXA010000024">
    <property type="protein sequence ID" value="MBE3638519.1"/>
    <property type="molecule type" value="Genomic_DNA"/>
</dbReference>
<dbReference type="SUPFAM" id="SSF103481">
    <property type="entry name" value="Multidrug resistance efflux transporter EmrE"/>
    <property type="match status" value="1"/>
</dbReference>
<dbReference type="InterPro" id="IPR000620">
    <property type="entry name" value="EamA_dom"/>
</dbReference>
<feature type="transmembrane region" description="Helical" evidence="1">
    <location>
        <begin position="126"/>
        <end position="145"/>
    </location>
</feature>
<name>A0A8J7CVA5_9RHOB</name>
<evidence type="ECO:0000259" key="2">
    <source>
        <dbReference type="Pfam" id="PF00892"/>
    </source>
</evidence>
<feature type="transmembrane region" description="Helical" evidence="1">
    <location>
        <begin position="71"/>
        <end position="89"/>
    </location>
</feature>
<feature type="transmembrane region" description="Helical" evidence="1">
    <location>
        <begin position="274"/>
        <end position="292"/>
    </location>
</feature>
<evidence type="ECO:0000313" key="4">
    <source>
        <dbReference type="Proteomes" id="UP000609121"/>
    </source>
</evidence>
<reference evidence="3" key="1">
    <citation type="submission" date="2020-09" db="EMBL/GenBank/DDBJ databases">
        <title>A novel bacterium of genus Mangrovicoccus, isolated from South China Sea.</title>
        <authorList>
            <person name="Huang H."/>
            <person name="Mo K."/>
            <person name="Hu Y."/>
        </authorList>
    </citation>
    <scope>NUCLEOTIDE SEQUENCE</scope>
    <source>
        <strain evidence="3">HB182678</strain>
    </source>
</reference>
<feature type="domain" description="EamA" evidence="2">
    <location>
        <begin position="157"/>
        <end position="291"/>
    </location>
</feature>
<keyword evidence="1" id="KW-1133">Transmembrane helix</keyword>
<proteinExistence type="predicted"/>
<keyword evidence="1" id="KW-0812">Transmembrane</keyword>
<feature type="transmembrane region" description="Helical" evidence="1">
    <location>
        <begin position="36"/>
        <end position="59"/>
    </location>
</feature>
<comment type="caution">
    <text evidence="3">The sequence shown here is derived from an EMBL/GenBank/DDBJ whole genome shotgun (WGS) entry which is preliminary data.</text>
</comment>
<gene>
    <name evidence="3" type="ORF">ICN82_09920</name>
</gene>
<dbReference type="PANTHER" id="PTHR22911">
    <property type="entry name" value="ACYL-MALONYL CONDENSING ENZYME-RELATED"/>
    <property type="match status" value="1"/>
</dbReference>
<dbReference type="Proteomes" id="UP000609121">
    <property type="component" value="Unassembled WGS sequence"/>
</dbReference>
<protein>
    <submittedName>
        <fullName evidence="3">EamA family transporter</fullName>
    </submittedName>
</protein>
<sequence>MTGRQNAAGVAAILAAAVLWGTTGTAASLAPALGAAAIGAAAIGLGGLMQALVALPRIWRARRGMLGQWRYLLPGALAVAVYPLAFYGSMRLAGVTIGTVVTIGAAPIFSALVERIAEGRRLSARWSLGAACGIAGIGLICAGHGSGPGTPGDAVTAGIVLGLAGAASYALYSWTARAMMLRGTGAAAAMGATFGAGGLLLLPVLAATGAPFLDSWSNAAVGAYMALVPMFLGYLAYGYGLARVPASTATTLTLLEPVVAAMLAMAVVGERLAATGWAGVALVLSCLVIVTLPRPARRPAVPA</sequence>